<keyword evidence="1" id="KW-1133">Transmembrane helix</keyword>
<reference evidence="2 3" key="1">
    <citation type="journal article" date="2015" name="Nature">
        <title>rRNA introns, odd ribosomes, and small enigmatic genomes across a large radiation of phyla.</title>
        <authorList>
            <person name="Brown C.T."/>
            <person name="Hug L.A."/>
            <person name="Thomas B.C."/>
            <person name="Sharon I."/>
            <person name="Castelle C.J."/>
            <person name="Singh A."/>
            <person name="Wilkins M.J."/>
            <person name="Williams K.H."/>
            <person name="Banfield J.F."/>
        </authorList>
    </citation>
    <scope>NUCLEOTIDE SEQUENCE [LARGE SCALE GENOMIC DNA]</scope>
</reference>
<accession>A0A0G4B2U8</accession>
<feature type="transmembrane region" description="Helical" evidence="1">
    <location>
        <begin position="97"/>
        <end position="118"/>
    </location>
</feature>
<keyword evidence="1" id="KW-0472">Membrane</keyword>
<dbReference type="Pfam" id="PF06197">
    <property type="entry name" value="DUF998"/>
    <property type="match status" value="1"/>
</dbReference>
<dbReference type="InterPro" id="IPR009339">
    <property type="entry name" value="DUF998"/>
</dbReference>
<feature type="transmembrane region" description="Helical" evidence="1">
    <location>
        <begin position="61"/>
        <end position="85"/>
    </location>
</feature>
<evidence type="ECO:0000256" key="1">
    <source>
        <dbReference type="SAM" id="Phobius"/>
    </source>
</evidence>
<sequence>MQPLFWMYNIFLAAFSLGFFVWGKNKLIKSSAAFLLLCALSGILMYFFPQDPINITLTFKGLIHFFLAGMAAITTLLAVFLSAFGFGKMDGYKNLKVISVILGLIIFISGPLTAIGPTKFPAYFGIAERITIGAFILWLFLISLVLFIKSKKSLKK</sequence>
<protein>
    <recommendedName>
        <fullName evidence="4">DUF998 domain-containing protein</fullName>
    </recommendedName>
</protein>
<name>A0A0G4B2U8_9BACT</name>
<feature type="transmembrane region" description="Helical" evidence="1">
    <location>
        <begin position="6"/>
        <end position="23"/>
    </location>
</feature>
<feature type="transmembrane region" description="Helical" evidence="1">
    <location>
        <begin position="30"/>
        <end position="49"/>
    </location>
</feature>
<dbReference type="AlphaFoldDB" id="A0A0G4B2U8"/>
<proteinExistence type="predicted"/>
<feature type="transmembrane region" description="Helical" evidence="1">
    <location>
        <begin position="130"/>
        <end position="148"/>
    </location>
</feature>
<evidence type="ECO:0000313" key="2">
    <source>
        <dbReference type="EMBL" id="AKM81900.1"/>
    </source>
</evidence>
<dbReference type="STRING" id="1618337.UT28_C0001G0081"/>
<organism evidence="2 3">
    <name type="scientific">Berkelbacteria bacterium GW2011_GWE1_39_12</name>
    <dbReference type="NCBI Taxonomy" id="1618337"/>
    <lineage>
        <taxon>Bacteria</taxon>
        <taxon>Candidatus Berkelbacteria</taxon>
    </lineage>
</organism>
<dbReference type="KEGG" id="bbgw:UT28_C0001G0081"/>
<keyword evidence="1" id="KW-0812">Transmembrane</keyword>
<dbReference type="Proteomes" id="UP000035648">
    <property type="component" value="Chromosome"/>
</dbReference>
<evidence type="ECO:0008006" key="4">
    <source>
        <dbReference type="Google" id="ProtNLM"/>
    </source>
</evidence>
<dbReference type="EMBL" id="CP011213">
    <property type="protein sequence ID" value="AKM81900.1"/>
    <property type="molecule type" value="Genomic_DNA"/>
</dbReference>
<evidence type="ECO:0000313" key="3">
    <source>
        <dbReference type="Proteomes" id="UP000035648"/>
    </source>
</evidence>
<gene>
    <name evidence="2" type="ORF">UT28_C0001G0081</name>
</gene>